<feature type="transmembrane region" description="Helical" evidence="8">
    <location>
        <begin position="101"/>
        <end position="121"/>
    </location>
</feature>
<feature type="transmembrane region" description="Helical" evidence="8">
    <location>
        <begin position="52"/>
        <end position="80"/>
    </location>
</feature>
<keyword evidence="7 8" id="KW-0472">Membrane</keyword>
<comment type="caution">
    <text evidence="9">The sequence shown here is derived from an EMBL/GenBank/DDBJ whole genome shotgun (WGS) entry which is preliminary data.</text>
</comment>
<dbReference type="InterPro" id="IPR017225">
    <property type="entry name" value="Cell_shape_determin_MreD_prd"/>
</dbReference>
<keyword evidence="6 8" id="KW-1133">Transmembrane helix</keyword>
<proteinExistence type="inferred from homology"/>
<sequence length="173" mass="20282">MLRKVVLFIIIAICFVLQSTVFQALSFANIAPNLMIIVVSSFGFMRGRKEGMFIGFFCGLLIDIFCGFYLGVYALLYMYIGYCNGIFQKRFYPDDIKFPMLLIGASDILCNLAIYFIMFLFRGRFDFLYYGRSVILPEFVYTMVITIFLYYILQKINQKLEISEKRRAKKFDL</sequence>
<organism evidence="9 10">
    <name type="scientific">Roseburia porci</name>
    <dbReference type="NCBI Taxonomy" id="2605790"/>
    <lineage>
        <taxon>Bacteria</taxon>
        <taxon>Bacillati</taxon>
        <taxon>Bacillota</taxon>
        <taxon>Clostridia</taxon>
        <taxon>Lachnospirales</taxon>
        <taxon>Lachnospiraceae</taxon>
        <taxon>Roseburia</taxon>
    </lineage>
</organism>
<protein>
    <submittedName>
        <fullName evidence="9">Rod shape-determining protein MreD</fullName>
    </submittedName>
</protein>
<evidence type="ECO:0000313" key="10">
    <source>
        <dbReference type="Proteomes" id="UP000474024"/>
    </source>
</evidence>
<dbReference type="InterPro" id="IPR007227">
    <property type="entry name" value="Cell_shape_determining_MreD"/>
</dbReference>
<keyword evidence="3" id="KW-1003">Cell membrane</keyword>
<evidence type="ECO:0000256" key="3">
    <source>
        <dbReference type="ARBA" id="ARBA00022475"/>
    </source>
</evidence>
<accession>A0A6L5YQI9</accession>
<keyword evidence="5" id="KW-0133">Cell shape</keyword>
<evidence type="ECO:0000256" key="8">
    <source>
        <dbReference type="SAM" id="Phobius"/>
    </source>
</evidence>
<evidence type="ECO:0000256" key="4">
    <source>
        <dbReference type="ARBA" id="ARBA00022692"/>
    </source>
</evidence>
<evidence type="ECO:0000256" key="1">
    <source>
        <dbReference type="ARBA" id="ARBA00004651"/>
    </source>
</evidence>
<dbReference type="PIRSF" id="PIRSF037497">
    <property type="entry name" value="MreD_Clostridium/Treponema_prd"/>
    <property type="match status" value="1"/>
</dbReference>
<dbReference type="Pfam" id="PF04093">
    <property type="entry name" value="MreD"/>
    <property type="match status" value="1"/>
</dbReference>
<keyword evidence="10" id="KW-1185">Reference proteome</keyword>
<dbReference type="AlphaFoldDB" id="A0A6L5YQI9"/>
<evidence type="ECO:0000256" key="6">
    <source>
        <dbReference type="ARBA" id="ARBA00022989"/>
    </source>
</evidence>
<dbReference type="Proteomes" id="UP000474024">
    <property type="component" value="Unassembled WGS sequence"/>
</dbReference>
<dbReference type="Gene3D" id="1.10.1760.20">
    <property type="match status" value="1"/>
</dbReference>
<gene>
    <name evidence="9" type="primary">mreD</name>
    <name evidence="9" type="ORF">FYJ75_02775</name>
</gene>
<evidence type="ECO:0000256" key="5">
    <source>
        <dbReference type="ARBA" id="ARBA00022960"/>
    </source>
</evidence>
<comment type="subcellular location">
    <subcellularLocation>
        <location evidence="1">Cell membrane</location>
        <topology evidence="1">Multi-pass membrane protein</topology>
    </subcellularLocation>
</comment>
<evidence type="ECO:0000313" key="9">
    <source>
        <dbReference type="EMBL" id="MST73961.1"/>
    </source>
</evidence>
<feature type="transmembrane region" description="Helical" evidence="8">
    <location>
        <begin position="127"/>
        <end position="153"/>
    </location>
</feature>
<dbReference type="GO" id="GO:0005886">
    <property type="term" value="C:plasma membrane"/>
    <property type="evidence" value="ECO:0007669"/>
    <property type="project" value="UniProtKB-SubCell"/>
</dbReference>
<dbReference type="RefSeq" id="WP_154428637.1">
    <property type="nucleotide sequence ID" value="NZ_VUNI01000003.1"/>
</dbReference>
<dbReference type="GO" id="GO:0008360">
    <property type="term" value="P:regulation of cell shape"/>
    <property type="evidence" value="ECO:0007669"/>
    <property type="project" value="UniProtKB-KW"/>
</dbReference>
<dbReference type="NCBIfam" id="TIGR03426">
    <property type="entry name" value="shape_MreD"/>
    <property type="match status" value="1"/>
</dbReference>
<keyword evidence="4 8" id="KW-0812">Transmembrane</keyword>
<comment type="similarity">
    <text evidence="2">Belongs to the MreD family.</text>
</comment>
<name>A0A6L5YQI9_9FIRM</name>
<dbReference type="EMBL" id="VUNI01000003">
    <property type="protein sequence ID" value="MST73961.1"/>
    <property type="molecule type" value="Genomic_DNA"/>
</dbReference>
<evidence type="ECO:0000256" key="2">
    <source>
        <dbReference type="ARBA" id="ARBA00007776"/>
    </source>
</evidence>
<evidence type="ECO:0000256" key="7">
    <source>
        <dbReference type="ARBA" id="ARBA00023136"/>
    </source>
</evidence>
<reference evidence="9 10" key="1">
    <citation type="submission" date="2019-08" db="EMBL/GenBank/DDBJ databases">
        <title>In-depth cultivation of the pig gut microbiome towards novel bacterial diversity and tailored functional studies.</title>
        <authorList>
            <person name="Wylensek D."/>
            <person name="Hitch T.C.A."/>
            <person name="Clavel T."/>
        </authorList>
    </citation>
    <scope>NUCLEOTIDE SEQUENCE [LARGE SCALE GENOMIC DNA]</scope>
    <source>
        <strain evidence="9 10">MUC/MUC-530-WT-4D</strain>
    </source>
</reference>